<dbReference type="FunFam" id="2.30.29.30:FF:000412">
    <property type="entry name" value="Phosphoinositide phospholipase C"/>
    <property type="match status" value="1"/>
</dbReference>
<accession>A0A8T1SX61</accession>
<dbReference type="SUPFAM" id="SSF50729">
    <property type="entry name" value="PH domain-like"/>
    <property type="match status" value="1"/>
</dbReference>
<keyword evidence="3" id="KW-1185">Reference proteome</keyword>
<feature type="domain" description="PH" evidence="1">
    <location>
        <begin position="1"/>
        <end position="70"/>
    </location>
</feature>
<feature type="non-terminal residue" evidence="2">
    <location>
        <position position="1"/>
    </location>
</feature>
<protein>
    <submittedName>
        <fullName evidence="2">Phospholipase C gamma 1</fullName>
    </submittedName>
</protein>
<dbReference type="AlphaFoldDB" id="A0A8T1SX61"/>
<name>A0A8T1SX61_CHESE</name>
<comment type="caution">
    <text evidence="2">The sequence shown here is derived from an EMBL/GenBank/DDBJ whole genome shotgun (WGS) entry which is preliminary data.</text>
</comment>
<organism evidence="2 3">
    <name type="scientific">Chelydra serpentina</name>
    <name type="common">Snapping turtle</name>
    <name type="synonym">Testudo serpentina</name>
    <dbReference type="NCBI Taxonomy" id="8475"/>
    <lineage>
        <taxon>Eukaryota</taxon>
        <taxon>Metazoa</taxon>
        <taxon>Chordata</taxon>
        <taxon>Craniata</taxon>
        <taxon>Vertebrata</taxon>
        <taxon>Euteleostomi</taxon>
        <taxon>Archelosauria</taxon>
        <taxon>Testudinata</taxon>
        <taxon>Testudines</taxon>
        <taxon>Cryptodira</taxon>
        <taxon>Durocryptodira</taxon>
        <taxon>Americhelydia</taxon>
        <taxon>Chelydroidea</taxon>
        <taxon>Chelydridae</taxon>
        <taxon>Chelydra</taxon>
    </lineage>
</organism>
<reference evidence="2 3" key="1">
    <citation type="journal article" date="2020" name="G3 (Bethesda)">
        <title>Draft Genome of the Common Snapping Turtle, Chelydra serpentina, a Model for Phenotypic Plasticity in Reptiles.</title>
        <authorList>
            <person name="Das D."/>
            <person name="Singh S.K."/>
            <person name="Bierstedt J."/>
            <person name="Erickson A."/>
            <person name="Galli G.L.J."/>
            <person name="Crossley D.A. 2nd"/>
            <person name="Rhen T."/>
        </authorList>
    </citation>
    <scope>NUCLEOTIDE SEQUENCE [LARGE SCALE GENOMIC DNA]</scope>
    <source>
        <strain evidence="2">KW</strain>
    </source>
</reference>
<dbReference type="InterPro" id="IPR011993">
    <property type="entry name" value="PH-like_dom_sf"/>
</dbReference>
<evidence type="ECO:0000313" key="3">
    <source>
        <dbReference type="Proteomes" id="UP000765507"/>
    </source>
</evidence>
<sequence length="83" mass="9713">VDIREIQEIRPGNNSRDFDRYQEDPSFRSDPSHCFVVLYGMEFRLKTLSLQATSEDEVNMWIKGLIWLVGDTLKAPTPLQIER</sequence>
<proteinExistence type="predicted"/>
<dbReference type="PROSITE" id="PS50003">
    <property type="entry name" value="PH_DOMAIN"/>
    <property type="match status" value="1"/>
</dbReference>
<dbReference type="EMBL" id="JAHGAV010000066">
    <property type="protein sequence ID" value="KAG6933826.1"/>
    <property type="molecule type" value="Genomic_DNA"/>
</dbReference>
<evidence type="ECO:0000259" key="1">
    <source>
        <dbReference type="PROSITE" id="PS50003"/>
    </source>
</evidence>
<dbReference type="Gene3D" id="2.30.29.30">
    <property type="entry name" value="Pleckstrin-homology domain (PH domain)/Phosphotyrosine-binding domain (PTB)"/>
    <property type="match status" value="1"/>
</dbReference>
<dbReference type="InterPro" id="IPR001849">
    <property type="entry name" value="PH_domain"/>
</dbReference>
<evidence type="ECO:0000313" key="2">
    <source>
        <dbReference type="EMBL" id="KAG6933826.1"/>
    </source>
</evidence>
<dbReference type="OrthoDB" id="269822at2759"/>
<dbReference type="Proteomes" id="UP000765507">
    <property type="component" value="Unassembled WGS sequence"/>
</dbReference>
<gene>
    <name evidence="2" type="ORF">G0U57_018368</name>
</gene>